<dbReference type="SMART" id="SM00270">
    <property type="entry name" value="ChtBD1"/>
    <property type="match status" value="1"/>
</dbReference>
<dbReference type="PROSITE" id="PS51892">
    <property type="entry name" value="SUBTILASE"/>
    <property type="match status" value="1"/>
</dbReference>
<dbReference type="CDD" id="cd00035">
    <property type="entry name" value="ChtBD1"/>
    <property type="match status" value="1"/>
</dbReference>
<keyword evidence="11" id="KW-1185">Reference proteome</keyword>
<evidence type="ECO:0000256" key="4">
    <source>
        <dbReference type="ARBA" id="ARBA00022801"/>
    </source>
</evidence>
<dbReference type="GO" id="GO:0005615">
    <property type="term" value="C:extracellular space"/>
    <property type="evidence" value="ECO:0007669"/>
    <property type="project" value="TreeGrafter"/>
</dbReference>
<feature type="active site" description="Charge relay system" evidence="7">
    <location>
        <position position="350"/>
    </location>
</feature>
<dbReference type="InterPro" id="IPR015500">
    <property type="entry name" value="Peptidase_S8_subtilisin-rel"/>
</dbReference>
<feature type="disulfide bond" evidence="6">
    <location>
        <begin position="655"/>
        <end position="669"/>
    </location>
</feature>
<protein>
    <submittedName>
        <fullName evidence="10">Subtilisin-like protein</fullName>
    </submittedName>
</protein>
<dbReference type="InterPro" id="IPR001002">
    <property type="entry name" value="Chitin-bd_1"/>
</dbReference>
<gene>
    <name evidence="10" type="ORF">BCR36DRAFT_411511</name>
</gene>
<name>A0A1Y1VCD4_9FUNG</name>
<organism evidence="10 11">
    <name type="scientific">Piromyces finnis</name>
    <dbReference type="NCBI Taxonomy" id="1754191"/>
    <lineage>
        <taxon>Eukaryota</taxon>
        <taxon>Fungi</taxon>
        <taxon>Fungi incertae sedis</taxon>
        <taxon>Chytridiomycota</taxon>
        <taxon>Chytridiomycota incertae sedis</taxon>
        <taxon>Neocallimastigomycetes</taxon>
        <taxon>Neocallimastigales</taxon>
        <taxon>Neocallimastigaceae</taxon>
        <taxon>Piromyces</taxon>
    </lineage>
</organism>
<keyword evidence="2 6" id="KW-0147">Chitin-binding</keyword>
<dbReference type="PANTHER" id="PTHR43806">
    <property type="entry name" value="PEPTIDASE S8"/>
    <property type="match status" value="1"/>
</dbReference>
<dbReference type="GO" id="GO:0004252">
    <property type="term" value="F:serine-type endopeptidase activity"/>
    <property type="evidence" value="ECO:0007669"/>
    <property type="project" value="UniProtKB-UniRule"/>
</dbReference>
<dbReference type="PRINTS" id="PR00723">
    <property type="entry name" value="SUBTILISIN"/>
</dbReference>
<feature type="active site" description="Charge relay system" evidence="7">
    <location>
        <position position="522"/>
    </location>
</feature>
<dbReference type="InterPro" id="IPR036852">
    <property type="entry name" value="Peptidase_S8/S53_dom_sf"/>
</dbReference>
<keyword evidence="4 7" id="KW-0378">Hydrolase</keyword>
<dbReference type="OrthoDB" id="206201at2759"/>
<dbReference type="InterPro" id="IPR050131">
    <property type="entry name" value="Peptidase_S8_subtilisin-like"/>
</dbReference>
<evidence type="ECO:0000256" key="6">
    <source>
        <dbReference type="PROSITE-ProRule" id="PRU00261"/>
    </source>
</evidence>
<dbReference type="EMBL" id="MCFH01000015">
    <property type="protein sequence ID" value="ORX52633.1"/>
    <property type="molecule type" value="Genomic_DNA"/>
</dbReference>
<dbReference type="SUPFAM" id="SSF52743">
    <property type="entry name" value="Subtilisin-like"/>
    <property type="match status" value="1"/>
</dbReference>
<evidence type="ECO:0000313" key="10">
    <source>
        <dbReference type="EMBL" id="ORX52633.1"/>
    </source>
</evidence>
<feature type="signal peptide" evidence="8">
    <location>
        <begin position="1"/>
        <end position="21"/>
    </location>
</feature>
<comment type="caution">
    <text evidence="10">The sequence shown here is derived from an EMBL/GenBank/DDBJ whole genome shotgun (WGS) entry which is preliminary data.</text>
</comment>
<dbReference type="GO" id="GO:0008061">
    <property type="term" value="F:chitin binding"/>
    <property type="evidence" value="ECO:0007669"/>
    <property type="project" value="UniProtKB-UniRule"/>
</dbReference>
<sequence length="723" mass="80533">MKNFCILLSIIIILLINSVFGVETEEPLKEKPINNHEPMEPLNINEPLGPLNNHEPIEPLNHHEPMEPFNDIGPIEPLNINEPLEPFNDIGPMEPLKPLLNDNGPIDPLRAKYEEYYYLIHVNDTSDEISYKKKKRQIISSNAEAAISEIHNLIVSNFDTYQNITLLEELNQSDSYLRKRDPKHHLENYGESSFVYPIANVNGKTILFSYLTGNLLETVLTLPNIIGFEKRVVFQPEDSSTTYYKASDITSQTKWNDVNVSASSPLHLSLISQGKYNSQLIGKYDTNYYYPKSGGKGIDIFIFDNGFNFNHPNFSNTDSRTVRCLIKVDKGKVSSISGKTCLNNNSSNDHGTKVATILGGLYDGVAKNANLYGIEMTEYSTENINAALTYIKSNKMRSNKSVFNFSYGGFYNSKACEDFKSQQELINSMVNKGAVFVASAGNNNALVSDTTNDRYHMPSQLNNVISVGGVASKELNDISSSLKRADKSNYGNGIDIFAPYTVKLSYRTRDSKDVSYTGSGTSLSSPIVAGVSALVMAENSTMYFDTNTMIDYLTKIGQKDRISNLPSNTKNLFVNNGKKIVYSMNNVYYGCGINSGLKSCGSSKCCSDDGYCYKSSSSYCKTSQGCQINYGYCSVVYGSNTRCGKGYGSCKSGYCCSYYGYCGTSSQYCDAGCQSNFGSNYFGIENFIIPYISLKRYFNVLLLSSKFLPFIHPYNEKKKKFPD</sequence>
<dbReference type="STRING" id="1754191.A0A1Y1VCD4"/>
<evidence type="ECO:0000256" key="3">
    <source>
        <dbReference type="ARBA" id="ARBA00022670"/>
    </source>
</evidence>
<feature type="chain" id="PRO_5012123980" evidence="8">
    <location>
        <begin position="22"/>
        <end position="723"/>
    </location>
</feature>
<keyword evidence="8" id="KW-0732">Signal</keyword>
<dbReference type="Gene3D" id="3.40.50.200">
    <property type="entry name" value="Peptidase S8/S53 domain"/>
    <property type="match status" value="1"/>
</dbReference>
<feature type="disulfide bond" evidence="6">
    <location>
        <begin position="650"/>
        <end position="662"/>
    </location>
</feature>
<dbReference type="PROSITE" id="PS00138">
    <property type="entry name" value="SUBTILASE_SER"/>
    <property type="match status" value="1"/>
</dbReference>
<proteinExistence type="inferred from homology"/>
<dbReference type="InterPro" id="IPR018371">
    <property type="entry name" value="Chitin-binding_1_CS"/>
</dbReference>
<evidence type="ECO:0000256" key="8">
    <source>
        <dbReference type="SAM" id="SignalP"/>
    </source>
</evidence>
<evidence type="ECO:0000256" key="7">
    <source>
        <dbReference type="PROSITE-ProRule" id="PRU01240"/>
    </source>
</evidence>
<dbReference type="InterPro" id="IPR000209">
    <property type="entry name" value="Peptidase_S8/S53_dom"/>
</dbReference>
<dbReference type="Pfam" id="PF00187">
    <property type="entry name" value="Chitin_bind_1"/>
    <property type="match status" value="1"/>
</dbReference>
<evidence type="ECO:0000313" key="11">
    <source>
        <dbReference type="Proteomes" id="UP000193719"/>
    </source>
</evidence>
<dbReference type="SUPFAM" id="SSF57016">
    <property type="entry name" value="Plant lectins/antimicrobial peptides"/>
    <property type="match status" value="1"/>
</dbReference>
<dbReference type="PANTHER" id="PTHR43806:SF11">
    <property type="entry name" value="CEREVISIN-RELATED"/>
    <property type="match status" value="1"/>
</dbReference>
<keyword evidence="5 7" id="KW-0720">Serine protease</keyword>
<reference evidence="10 11" key="1">
    <citation type="submission" date="2016-08" db="EMBL/GenBank/DDBJ databases">
        <title>Genomes of anaerobic fungi encode conserved fungal cellulosomes for biomass hydrolysis.</title>
        <authorList>
            <consortium name="DOE Joint Genome Institute"/>
            <person name="Haitjema C.H."/>
            <person name="Gilmore S.P."/>
            <person name="Henske J.K."/>
            <person name="Solomon K.V."/>
            <person name="De Groot R."/>
            <person name="Kuo A."/>
            <person name="Mondo S.J."/>
            <person name="Salamov A.A."/>
            <person name="Labutti K."/>
            <person name="Zhao Z."/>
            <person name="Chiniquy J."/>
            <person name="Barry K."/>
            <person name="Brewer H.M."/>
            <person name="Purvine S.O."/>
            <person name="Wright A.T."/>
            <person name="Boxma B."/>
            <person name="Van Alen T."/>
            <person name="Hackstein J.H."/>
            <person name="Baker S.E."/>
            <person name="Grigoriev I.V."/>
            <person name="O'Malley M.A."/>
        </authorList>
    </citation>
    <scope>NUCLEOTIDE SEQUENCE [LARGE SCALE GENOMIC DNA]</scope>
    <source>
        <strain evidence="11">finn</strain>
    </source>
</reference>
<comment type="similarity">
    <text evidence="1 7">Belongs to the peptidase S8 family.</text>
</comment>
<evidence type="ECO:0000256" key="2">
    <source>
        <dbReference type="ARBA" id="ARBA00022669"/>
    </source>
</evidence>
<dbReference type="GO" id="GO:0006508">
    <property type="term" value="P:proteolysis"/>
    <property type="evidence" value="ECO:0007669"/>
    <property type="project" value="UniProtKB-KW"/>
</dbReference>
<dbReference type="Gene3D" id="3.30.60.10">
    <property type="entry name" value="Endochitinase-like"/>
    <property type="match status" value="1"/>
</dbReference>
<feature type="domain" description="Chitin-binding type-1" evidence="9">
    <location>
        <begin position="640"/>
        <end position="679"/>
    </location>
</feature>
<dbReference type="Proteomes" id="UP000193719">
    <property type="component" value="Unassembled WGS sequence"/>
</dbReference>
<dbReference type="PROSITE" id="PS50941">
    <property type="entry name" value="CHIT_BIND_I_2"/>
    <property type="match status" value="1"/>
</dbReference>
<dbReference type="InterPro" id="IPR036861">
    <property type="entry name" value="Endochitinase-like_sf"/>
</dbReference>
<evidence type="ECO:0000259" key="9">
    <source>
        <dbReference type="PROSITE" id="PS50941"/>
    </source>
</evidence>
<accession>A0A1Y1VCD4</accession>
<keyword evidence="3 7" id="KW-0645">Protease</keyword>
<evidence type="ECO:0000256" key="1">
    <source>
        <dbReference type="ARBA" id="ARBA00011073"/>
    </source>
</evidence>
<comment type="caution">
    <text evidence="6">Lacks conserved residue(s) required for the propagation of feature annotation.</text>
</comment>
<dbReference type="InterPro" id="IPR023828">
    <property type="entry name" value="Peptidase_S8_Ser-AS"/>
</dbReference>
<evidence type="ECO:0000256" key="5">
    <source>
        <dbReference type="ARBA" id="ARBA00022825"/>
    </source>
</evidence>
<dbReference type="PROSITE" id="PS00026">
    <property type="entry name" value="CHIT_BIND_I_1"/>
    <property type="match status" value="1"/>
</dbReference>
<feature type="active site" description="Charge relay system" evidence="7">
    <location>
        <position position="304"/>
    </location>
</feature>
<reference evidence="10 11" key="2">
    <citation type="submission" date="2016-08" db="EMBL/GenBank/DDBJ databases">
        <title>Pervasive Adenine N6-methylation of Active Genes in Fungi.</title>
        <authorList>
            <consortium name="DOE Joint Genome Institute"/>
            <person name="Mondo S.J."/>
            <person name="Dannebaum R.O."/>
            <person name="Kuo R.C."/>
            <person name="Labutti K."/>
            <person name="Haridas S."/>
            <person name="Kuo A."/>
            <person name="Salamov A."/>
            <person name="Ahrendt S.R."/>
            <person name="Lipzen A."/>
            <person name="Sullivan W."/>
            <person name="Andreopoulos W.B."/>
            <person name="Clum A."/>
            <person name="Lindquist E."/>
            <person name="Daum C."/>
            <person name="Ramamoorthy G.K."/>
            <person name="Gryganskyi A."/>
            <person name="Culley D."/>
            <person name="Magnuson J.K."/>
            <person name="James T.Y."/>
            <person name="O'Malley M.A."/>
            <person name="Stajich J.E."/>
            <person name="Spatafora J.W."/>
            <person name="Visel A."/>
            <person name="Grigoriev I.V."/>
        </authorList>
    </citation>
    <scope>NUCLEOTIDE SEQUENCE [LARGE SCALE GENOMIC DNA]</scope>
    <source>
        <strain evidence="11">finn</strain>
    </source>
</reference>
<keyword evidence="6" id="KW-1015">Disulfide bond</keyword>
<dbReference type="AlphaFoldDB" id="A0A1Y1VCD4"/>
<dbReference type="Pfam" id="PF00082">
    <property type="entry name" value="Peptidase_S8"/>
    <property type="match status" value="1"/>
</dbReference>